<evidence type="ECO:0000313" key="2">
    <source>
        <dbReference type="Proteomes" id="UP000261948"/>
    </source>
</evidence>
<dbReference type="SUPFAM" id="SSF56954">
    <property type="entry name" value="Outer membrane efflux proteins (OEP)"/>
    <property type="match status" value="1"/>
</dbReference>
<sequence>MIAISVLNIRTESLFESKVLKIALKSLLPACLGLMLGGAAQAQSYLPPQAAVRMAVEQSPTVQAADAARRGAEARAKGLRAGPHETVVSATGQRRWARDGSGQRFTEGQLAIERPLRLWGKADADAKLADATQVSGHVAAQDARHEAARQLLALWFAALRAQQARLSAQDNAAAAAELARITERRLRAGDAAKLESELAAAEQARVEAALASAQATETAALAELQASFPGLCSPSCMFGQAATALPQPLSLAAAQLRTRYIEQSHEYLFAKAEETVALSQARRMDLERHPDPTVGVFATSERGGAERIAGVSFSLPLGSTYRQSQAAAALAEADAALSRRLAVERRLGAEFDVLWSQLGGKRAAAQAQAQAASLQRSAAERTLRAYRAGESGLPELLTARRVLADALLAENLARSEAQESDSRLRLDLHELWDFDD</sequence>
<reference evidence="1 2" key="1">
    <citation type="submission" date="2018-08" db="EMBL/GenBank/DDBJ databases">
        <title>Comamonas testosteroni strain SWCO2.</title>
        <authorList>
            <person name="Jiang N."/>
            <person name="Zhang X.Z."/>
        </authorList>
    </citation>
    <scope>NUCLEOTIDE SEQUENCE [LARGE SCALE GENOMIC DNA]</scope>
    <source>
        <strain evidence="1 2">SWCO2</strain>
    </source>
</reference>
<dbReference type="AlphaFoldDB" id="A0A373FMS1"/>
<proteinExistence type="predicted"/>
<organism evidence="1 2">
    <name type="scientific">Comamonas testosteroni</name>
    <name type="common">Pseudomonas testosteroni</name>
    <dbReference type="NCBI Taxonomy" id="285"/>
    <lineage>
        <taxon>Bacteria</taxon>
        <taxon>Pseudomonadati</taxon>
        <taxon>Pseudomonadota</taxon>
        <taxon>Betaproteobacteria</taxon>
        <taxon>Burkholderiales</taxon>
        <taxon>Comamonadaceae</taxon>
        <taxon>Comamonas</taxon>
    </lineage>
</organism>
<dbReference type="GO" id="GO:0015562">
    <property type="term" value="F:efflux transmembrane transporter activity"/>
    <property type="evidence" value="ECO:0007669"/>
    <property type="project" value="InterPro"/>
</dbReference>
<keyword evidence="2" id="KW-1185">Reference proteome</keyword>
<dbReference type="EMBL" id="QURR01000009">
    <property type="protein sequence ID" value="RGE45444.1"/>
    <property type="molecule type" value="Genomic_DNA"/>
</dbReference>
<dbReference type="OrthoDB" id="7616984at2"/>
<name>A0A373FMS1_COMTE</name>
<protein>
    <submittedName>
        <fullName evidence="1">TolC family protein</fullName>
    </submittedName>
</protein>
<dbReference type="Gene3D" id="1.20.1600.10">
    <property type="entry name" value="Outer membrane efflux proteins (OEP)"/>
    <property type="match status" value="1"/>
</dbReference>
<comment type="caution">
    <text evidence="1">The sequence shown here is derived from an EMBL/GenBank/DDBJ whole genome shotgun (WGS) entry which is preliminary data.</text>
</comment>
<gene>
    <name evidence="1" type="ORF">DZC30_09325</name>
</gene>
<dbReference type="Proteomes" id="UP000261948">
    <property type="component" value="Unassembled WGS sequence"/>
</dbReference>
<evidence type="ECO:0000313" key="1">
    <source>
        <dbReference type="EMBL" id="RGE45444.1"/>
    </source>
</evidence>
<accession>A0A373FMS1</accession>